<name>A0ACB6ZVA1_THEGA</name>
<evidence type="ECO:0000313" key="1">
    <source>
        <dbReference type="EMBL" id="KAF9653740.1"/>
    </source>
</evidence>
<sequence>MSSDSEADPDYVPTAPKNDDSSLSDSASDDEGSAKRIRTSTPKPTTEEEEARKKIEQDRVWQEFKSTGVRQPQHASVTPKLVKVQKRHRFAGEDILEVVQVPEDSEDAKKWPLWSEPGSSNQNTTDVDNPISNPLATPALIRSSGNENSKSRARGPRKPKLVLPSLPTSSRDRAKKLTTLGKSSMDWKAHVNSDGATTKDELEANRRSGGYLGKVEFLQRVSERKDNILEENQPKKRRR</sequence>
<evidence type="ECO:0000313" key="2">
    <source>
        <dbReference type="Proteomes" id="UP000886501"/>
    </source>
</evidence>
<dbReference type="Proteomes" id="UP000886501">
    <property type="component" value="Unassembled WGS sequence"/>
</dbReference>
<proteinExistence type="predicted"/>
<reference evidence="1" key="2">
    <citation type="journal article" date="2020" name="Nat. Commun.">
        <title>Large-scale genome sequencing of mycorrhizal fungi provides insights into the early evolution of symbiotic traits.</title>
        <authorList>
            <person name="Miyauchi S."/>
            <person name="Kiss E."/>
            <person name="Kuo A."/>
            <person name="Drula E."/>
            <person name="Kohler A."/>
            <person name="Sanchez-Garcia M."/>
            <person name="Morin E."/>
            <person name="Andreopoulos B."/>
            <person name="Barry K.W."/>
            <person name="Bonito G."/>
            <person name="Buee M."/>
            <person name="Carver A."/>
            <person name="Chen C."/>
            <person name="Cichocki N."/>
            <person name="Clum A."/>
            <person name="Culley D."/>
            <person name="Crous P.W."/>
            <person name="Fauchery L."/>
            <person name="Girlanda M."/>
            <person name="Hayes R.D."/>
            <person name="Keri Z."/>
            <person name="LaButti K."/>
            <person name="Lipzen A."/>
            <person name="Lombard V."/>
            <person name="Magnuson J."/>
            <person name="Maillard F."/>
            <person name="Murat C."/>
            <person name="Nolan M."/>
            <person name="Ohm R.A."/>
            <person name="Pangilinan J."/>
            <person name="Pereira M.F."/>
            <person name="Perotto S."/>
            <person name="Peter M."/>
            <person name="Pfister S."/>
            <person name="Riley R."/>
            <person name="Sitrit Y."/>
            <person name="Stielow J.B."/>
            <person name="Szollosi G."/>
            <person name="Zifcakova L."/>
            <person name="Stursova M."/>
            <person name="Spatafora J.W."/>
            <person name="Tedersoo L."/>
            <person name="Vaario L.M."/>
            <person name="Yamada A."/>
            <person name="Yan M."/>
            <person name="Wang P."/>
            <person name="Xu J."/>
            <person name="Bruns T."/>
            <person name="Baldrian P."/>
            <person name="Vilgalys R."/>
            <person name="Dunand C."/>
            <person name="Henrissat B."/>
            <person name="Grigoriev I.V."/>
            <person name="Hibbett D."/>
            <person name="Nagy L.G."/>
            <person name="Martin F.M."/>
        </authorList>
    </citation>
    <scope>NUCLEOTIDE SEQUENCE</scope>
    <source>
        <strain evidence="1">P2</strain>
    </source>
</reference>
<accession>A0ACB6ZVA1</accession>
<reference evidence="1" key="1">
    <citation type="submission" date="2019-10" db="EMBL/GenBank/DDBJ databases">
        <authorList>
            <consortium name="DOE Joint Genome Institute"/>
            <person name="Kuo A."/>
            <person name="Miyauchi S."/>
            <person name="Kiss E."/>
            <person name="Drula E."/>
            <person name="Kohler A."/>
            <person name="Sanchez-Garcia M."/>
            <person name="Andreopoulos B."/>
            <person name="Barry K.W."/>
            <person name="Bonito G."/>
            <person name="Buee M."/>
            <person name="Carver A."/>
            <person name="Chen C."/>
            <person name="Cichocki N."/>
            <person name="Clum A."/>
            <person name="Culley D."/>
            <person name="Crous P.W."/>
            <person name="Fauchery L."/>
            <person name="Girlanda M."/>
            <person name="Hayes R."/>
            <person name="Keri Z."/>
            <person name="Labutti K."/>
            <person name="Lipzen A."/>
            <person name="Lombard V."/>
            <person name="Magnuson J."/>
            <person name="Maillard F."/>
            <person name="Morin E."/>
            <person name="Murat C."/>
            <person name="Nolan M."/>
            <person name="Ohm R."/>
            <person name="Pangilinan J."/>
            <person name="Pereira M."/>
            <person name="Perotto S."/>
            <person name="Peter M."/>
            <person name="Riley R."/>
            <person name="Sitrit Y."/>
            <person name="Stielow B."/>
            <person name="Szollosi G."/>
            <person name="Zifcakova L."/>
            <person name="Stursova M."/>
            <person name="Spatafora J.W."/>
            <person name="Tedersoo L."/>
            <person name="Vaario L.-M."/>
            <person name="Yamada A."/>
            <person name="Yan M."/>
            <person name="Wang P."/>
            <person name="Xu J."/>
            <person name="Bruns T."/>
            <person name="Baldrian P."/>
            <person name="Vilgalys R."/>
            <person name="Henrissat B."/>
            <person name="Grigoriev I.V."/>
            <person name="Hibbett D."/>
            <person name="Nagy L.G."/>
            <person name="Martin F.M."/>
        </authorList>
    </citation>
    <scope>NUCLEOTIDE SEQUENCE</scope>
    <source>
        <strain evidence="1">P2</strain>
    </source>
</reference>
<protein>
    <submittedName>
        <fullName evidence="1">Uncharacterized protein</fullName>
    </submittedName>
</protein>
<keyword evidence="2" id="KW-1185">Reference proteome</keyword>
<gene>
    <name evidence="1" type="ORF">BDM02DRAFT_3182736</name>
</gene>
<comment type="caution">
    <text evidence="1">The sequence shown here is derived from an EMBL/GenBank/DDBJ whole genome shotgun (WGS) entry which is preliminary data.</text>
</comment>
<organism evidence="1 2">
    <name type="scientific">Thelephora ganbajun</name>
    <name type="common">Ganba fungus</name>
    <dbReference type="NCBI Taxonomy" id="370292"/>
    <lineage>
        <taxon>Eukaryota</taxon>
        <taxon>Fungi</taxon>
        <taxon>Dikarya</taxon>
        <taxon>Basidiomycota</taxon>
        <taxon>Agaricomycotina</taxon>
        <taxon>Agaricomycetes</taxon>
        <taxon>Thelephorales</taxon>
        <taxon>Thelephoraceae</taxon>
        <taxon>Thelephora</taxon>
    </lineage>
</organism>
<dbReference type="EMBL" id="MU117963">
    <property type="protein sequence ID" value="KAF9653740.1"/>
    <property type="molecule type" value="Genomic_DNA"/>
</dbReference>